<dbReference type="Gene3D" id="3.40.390.10">
    <property type="entry name" value="Collagenase (Catalytic Domain)"/>
    <property type="match status" value="1"/>
</dbReference>
<dbReference type="Pfam" id="PF01400">
    <property type="entry name" value="Astacin"/>
    <property type="match status" value="1"/>
</dbReference>
<evidence type="ECO:0000256" key="3">
    <source>
        <dbReference type="ARBA" id="ARBA00023157"/>
    </source>
</evidence>
<dbReference type="InterPro" id="IPR024079">
    <property type="entry name" value="MetalloPept_cat_dom_sf"/>
</dbReference>
<dbReference type="GO" id="GO:0006508">
    <property type="term" value="P:proteolysis"/>
    <property type="evidence" value="ECO:0007669"/>
    <property type="project" value="UniProtKB-KW"/>
</dbReference>
<feature type="binding site" evidence="6">
    <location>
        <position position="137"/>
    </location>
    <ligand>
        <name>Zn(2+)</name>
        <dbReference type="ChEBI" id="CHEBI:29105"/>
        <note>catalytic</note>
    </ligand>
</feature>
<keyword evidence="5 7" id="KW-0732">Signal</keyword>
<dbReference type="AlphaFoldDB" id="A0A8R1DNR1"/>
<proteinExistence type="predicted"/>
<feature type="active site" evidence="6">
    <location>
        <position position="134"/>
    </location>
</feature>
<evidence type="ECO:0000256" key="2">
    <source>
        <dbReference type="ARBA" id="ARBA00022525"/>
    </source>
</evidence>
<dbReference type="PROSITE" id="PS51864">
    <property type="entry name" value="ASTACIN"/>
    <property type="match status" value="1"/>
</dbReference>
<evidence type="ECO:0000256" key="6">
    <source>
        <dbReference type="PROSITE-ProRule" id="PRU01211"/>
    </source>
</evidence>
<keyword evidence="6 7" id="KW-0378">Hydrolase</keyword>
<dbReference type="PANTHER" id="PTHR10127">
    <property type="entry name" value="DISCOIDIN, CUB, EGF, LAMININ , AND ZINC METALLOPROTEASE DOMAIN CONTAINING"/>
    <property type="match status" value="1"/>
</dbReference>
<keyword evidence="4" id="KW-0325">Glycoprotein</keyword>
<comment type="cofactor">
    <cofactor evidence="6 7">
        <name>Zn(2+)</name>
        <dbReference type="ChEBI" id="CHEBI:29105"/>
    </cofactor>
    <text evidence="6 7">Binds 1 zinc ion per subunit.</text>
</comment>
<dbReference type="GO" id="GO:0008270">
    <property type="term" value="F:zinc ion binding"/>
    <property type="evidence" value="ECO:0007669"/>
    <property type="project" value="UniProtKB-UniRule"/>
</dbReference>
<name>A0A8R1DNR1_CAEJA</name>
<dbReference type="GO" id="GO:0004222">
    <property type="term" value="F:metalloendopeptidase activity"/>
    <property type="evidence" value="ECO:0007669"/>
    <property type="project" value="UniProtKB-UniRule"/>
</dbReference>
<dbReference type="GO" id="GO:0005576">
    <property type="term" value="C:extracellular region"/>
    <property type="evidence" value="ECO:0007669"/>
    <property type="project" value="UniProtKB-SubCell"/>
</dbReference>
<feature type="chain" id="PRO_5035964711" description="Zinc metalloproteinase" evidence="5 7">
    <location>
        <begin position="22"/>
        <end position="390"/>
    </location>
</feature>
<evidence type="ECO:0000313" key="9">
    <source>
        <dbReference type="EnsemblMetazoa" id="CJA07021.1"/>
    </source>
</evidence>
<feature type="binding site" evidence="6">
    <location>
        <position position="143"/>
    </location>
    <ligand>
        <name>Zn(2+)</name>
        <dbReference type="ChEBI" id="CHEBI:29105"/>
        <note>catalytic</note>
    </ligand>
</feature>
<keyword evidence="2 5" id="KW-0964">Secreted</keyword>
<dbReference type="InterPro" id="IPR017050">
    <property type="entry name" value="Metallopeptidase_nem"/>
</dbReference>
<protein>
    <recommendedName>
        <fullName evidence="5">Zinc metalloproteinase</fullName>
    </recommendedName>
</protein>
<reference evidence="10" key="1">
    <citation type="submission" date="2010-08" db="EMBL/GenBank/DDBJ databases">
        <authorList>
            <consortium name="Caenorhabditis japonica Sequencing Consortium"/>
            <person name="Wilson R.K."/>
        </authorList>
    </citation>
    <scope>NUCLEOTIDE SEQUENCE [LARGE SCALE GENOMIC DNA]</scope>
    <source>
        <strain evidence="10">DF5081</strain>
    </source>
</reference>
<comment type="subcellular location">
    <subcellularLocation>
        <location evidence="1 5">Secreted</location>
    </subcellularLocation>
</comment>
<organism evidence="9 10">
    <name type="scientific">Caenorhabditis japonica</name>
    <dbReference type="NCBI Taxonomy" id="281687"/>
    <lineage>
        <taxon>Eukaryota</taxon>
        <taxon>Metazoa</taxon>
        <taxon>Ecdysozoa</taxon>
        <taxon>Nematoda</taxon>
        <taxon>Chromadorea</taxon>
        <taxon>Rhabditida</taxon>
        <taxon>Rhabditina</taxon>
        <taxon>Rhabditomorpha</taxon>
        <taxon>Rhabditoidea</taxon>
        <taxon>Rhabditidae</taxon>
        <taxon>Peloderinae</taxon>
        <taxon>Caenorhabditis</taxon>
    </lineage>
</organism>
<reference evidence="9" key="2">
    <citation type="submission" date="2022-06" db="UniProtKB">
        <authorList>
            <consortium name="EnsemblMetazoa"/>
        </authorList>
    </citation>
    <scope>IDENTIFICATION</scope>
    <source>
        <strain evidence="9">DF5081</strain>
    </source>
</reference>
<dbReference type="EnsemblMetazoa" id="CJA07021.1">
    <property type="protein sequence ID" value="CJA07021.1"/>
    <property type="gene ID" value="WBGene00126225"/>
</dbReference>
<feature type="binding site" evidence="6">
    <location>
        <position position="133"/>
    </location>
    <ligand>
        <name>Zn(2+)</name>
        <dbReference type="ChEBI" id="CHEBI:29105"/>
        <note>catalytic</note>
    </ligand>
</feature>
<evidence type="ECO:0000256" key="7">
    <source>
        <dbReference type="RuleBase" id="RU361183"/>
    </source>
</evidence>
<accession>A0A8R1DNR1</accession>
<feature type="signal peptide" evidence="5 7">
    <location>
        <begin position="1"/>
        <end position="21"/>
    </location>
</feature>
<evidence type="ECO:0000256" key="1">
    <source>
        <dbReference type="ARBA" id="ARBA00004613"/>
    </source>
</evidence>
<dbReference type="SMART" id="SM00235">
    <property type="entry name" value="ZnMc"/>
    <property type="match status" value="1"/>
</dbReference>
<keyword evidence="6 7" id="KW-0479">Metal-binding</keyword>
<evidence type="ECO:0000256" key="4">
    <source>
        <dbReference type="ARBA" id="ARBA00023180"/>
    </source>
</evidence>
<sequence>MSYLSHLIFLLLSLFFCEARAGDNYDERSIRAKRQFLVQNFLPEYGSWPEGTVNYFFDNATFDFNQQKSVLNAMEKISSHTCIKYSTEENDDVMLNITSYDSSNCWAAIGRVGGRHQRLNFVKHCYSTGMAAHELIHNLGFIHAHQRLDRDDYLIVNLETFSDNARPQYIIHRNQWTLVPYDYGSVMQYALTDDDFVPRDEKYKETMGSEIVAFYDYFMINQLYECSCANENQIECKNQGYPNPAKCSECNCPLGYGGADCSQRPEPGISLEATNEWQSTNFSLDAGVVDNEVGKYRRQIDFIYHYLWITAPGNKTIQVKVQEMSGVECSDGCIFGGIEVKTKNDNRLTSPRKCCDQKSEIFESRNNPTVVMAFNSLGLDTYNIEYRFTD</sequence>
<dbReference type="SUPFAM" id="SSF55486">
    <property type="entry name" value="Metalloproteases ('zincins'), catalytic domain"/>
    <property type="match status" value="1"/>
</dbReference>
<dbReference type="GO" id="GO:0018996">
    <property type="term" value="P:molting cycle, collagen and cuticulin-based cuticle"/>
    <property type="evidence" value="ECO:0007669"/>
    <property type="project" value="InterPro"/>
</dbReference>
<keyword evidence="3" id="KW-1015">Disulfide bond</keyword>
<dbReference type="InterPro" id="IPR001506">
    <property type="entry name" value="Peptidase_M12A"/>
</dbReference>
<evidence type="ECO:0000256" key="5">
    <source>
        <dbReference type="PIRNR" id="PIRNR036365"/>
    </source>
</evidence>
<dbReference type="Proteomes" id="UP000005237">
    <property type="component" value="Unassembled WGS sequence"/>
</dbReference>
<keyword evidence="6 7" id="KW-0862">Zinc</keyword>
<dbReference type="PIRSF" id="PIRSF036365">
    <property type="entry name" value="Astacin_nematoda"/>
    <property type="match status" value="1"/>
</dbReference>
<keyword evidence="10" id="KW-1185">Reference proteome</keyword>
<feature type="domain" description="Peptidase M12A" evidence="8">
    <location>
        <begin position="35"/>
        <end position="227"/>
    </location>
</feature>
<dbReference type="InterPro" id="IPR006026">
    <property type="entry name" value="Peptidase_Metallo"/>
</dbReference>
<evidence type="ECO:0000313" key="10">
    <source>
        <dbReference type="Proteomes" id="UP000005237"/>
    </source>
</evidence>
<evidence type="ECO:0000259" key="8">
    <source>
        <dbReference type="PROSITE" id="PS51864"/>
    </source>
</evidence>
<keyword evidence="6 7" id="KW-0645">Protease</keyword>
<dbReference type="PRINTS" id="PR00480">
    <property type="entry name" value="ASTACIN"/>
</dbReference>
<keyword evidence="6 7" id="KW-0482">Metalloprotease</keyword>
<dbReference type="PANTHER" id="PTHR10127:SF794">
    <property type="entry name" value="ZINC METALLOPROTEINASE NAS-22-RELATED"/>
    <property type="match status" value="1"/>
</dbReference>
<comment type="caution">
    <text evidence="6">Lacks conserved residue(s) required for the propagation of feature annotation.</text>
</comment>